<accession>A0A5S4ZSE9</accession>
<dbReference type="GO" id="GO:0004177">
    <property type="term" value="F:aminopeptidase activity"/>
    <property type="evidence" value="ECO:0007669"/>
    <property type="project" value="UniProtKB-KW"/>
</dbReference>
<dbReference type="PANTHER" id="PTHR43358:SF4">
    <property type="entry name" value="ALPHA_BETA HYDROLASE FOLD-1 DOMAIN-CONTAINING PROTEIN"/>
    <property type="match status" value="1"/>
</dbReference>
<dbReference type="InterPro" id="IPR022742">
    <property type="entry name" value="Hydrolase_4"/>
</dbReference>
<organism evidence="3 4">
    <name type="scientific">Desulfallas thermosapovorans DSM 6562</name>
    <dbReference type="NCBI Taxonomy" id="1121431"/>
    <lineage>
        <taxon>Bacteria</taxon>
        <taxon>Bacillati</taxon>
        <taxon>Bacillota</taxon>
        <taxon>Clostridia</taxon>
        <taxon>Eubacteriales</taxon>
        <taxon>Desulfallaceae</taxon>
        <taxon>Desulfallas</taxon>
    </lineage>
</organism>
<proteinExistence type="predicted"/>
<comment type="caution">
    <text evidence="3">The sequence shown here is derived from an EMBL/GenBank/DDBJ whole genome shotgun (WGS) entry which is preliminary data.</text>
</comment>
<keyword evidence="3" id="KW-0645">Protease</keyword>
<name>A0A5S4ZSE9_9FIRM</name>
<feature type="transmembrane region" description="Helical" evidence="1">
    <location>
        <begin position="20"/>
        <end position="42"/>
    </location>
</feature>
<gene>
    <name evidence="3" type="ORF">LX24_01781</name>
</gene>
<keyword evidence="4" id="KW-1185">Reference proteome</keyword>
<evidence type="ECO:0000313" key="3">
    <source>
        <dbReference type="EMBL" id="TYO95054.1"/>
    </source>
</evidence>
<dbReference type="Proteomes" id="UP000323166">
    <property type="component" value="Unassembled WGS sequence"/>
</dbReference>
<dbReference type="InterPro" id="IPR052920">
    <property type="entry name" value="DNA-binding_regulatory"/>
</dbReference>
<dbReference type="SUPFAM" id="SSF53474">
    <property type="entry name" value="alpha/beta-Hydrolases"/>
    <property type="match status" value="1"/>
</dbReference>
<evidence type="ECO:0000259" key="2">
    <source>
        <dbReference type="Pfam" id="PF12146"/>
    </source>
</evidence>
<dbReference type="PANTHER" id="PTHR43358">
    <property type="entry name" value="ALPHA/BETA-HYDROLASE"/>
    <property type="match status" value="1"/>
</dbReference>
<keyword evidence="1" id="KW-1133">Transmembrane helix</keyword>
<keyword evidence="1" id="KW-0812">Transmembrane</keyword>
<dbReference type="EMBL" id="VNHM01000009">
    <property type="protein sequence ID" value="TYO95054.1"/>
    <property type="molecule type" value="Genomic_DNA"/>
</dbReference>
<evidence type="ECO:0000313" key="4">
    <source>
        <dbReference type="Proteomes" id="UP000323166"/>
    </source>
</evidence>
<dbReference type="RefSeq" id="WP_423244333.1">
    <property type="nucleotide sequence ID" value="NZ_VNHM01000009.1"/>
</dbReference>
<dbReference type="Pfam" id="PF12146">
    <property type="entry name" value="Hydrolase_4"/>
    <property type="match status" value="1"/>
</dbReference>
<dbReference type="AlphaFoldDB" id="A0A5S4ZSE9"/>
<protein>
    <submittedName>
        <fullName evidence="3">Serine aminopeptidase S33 family</fullName>
    </submittedName>
</protein>
<keyword evidence="3" id="KW-0031">Aminopeptidase</keyword>
<dbReference type="InterPro" id="IPR029058">
    <property type="entry name" value="AB_hydrolase_fold"/>
</dbReference>
<keyword evidence="3" id="KW-0378">Hydrolase</keyword>
<keyword evidence="1" id="KW-0472">Membrane</keyword>
<sequence>MKSKPNNQLTHSKTPKIILWAAIGLISLAAIVVLGISAYVGWNLTHPVREEVTGSPADIGLAYENVSFKSREDGLNLSGWLIKSPGNEQTVIFAHGYRKNRMHNTVPLLPIADFLVDKGCNVLMFDFRNSGQSDGELTSVGQYEVRDLLGAIDFIKTRRDLNQQIILIGYSMGAATSILAGAREPAVAGVIADAPFADLRSYLMANLSVWSKLPAIPFNQAFFIIVPPLTGLNVGAVSPVNEVKNFNGRPLLLIHGEGDTDIPIENSELLQKAYPRASFWRVPEAKHCKSYEVTGDLYLQKISSFLDKVKENSNEIR</sequence>
<dbReference type="Gene3D" id="3.40.50.1820">
    <property type="entry name" value="alpha/beta hydrolase"/>
    <property type="match status" value="1"/>
</dbReference>
<reference evidence="3 4" key="1">
    <citation type="submission" date="2019-07" db="EMBL/GenBank/DDBJ databases">
        <title>Genomic Encyclopedia of Type Strains, Phase I: the one thousand microbial genomes (KMG-I) project.</title>
        <authorList>
            <person name="Kyrpides N."/>
        </authorList>
    </citation>
    <scope>NUCLEOTIDE SEQUENCE [LARGE SCALE GENOMIC DNA]</scope>
    <source>
        <strain evidence="3 4">DSM 6562</strain>
    </source>
</reference>
<evidence type="ECO:0000256" key="1">
    <source>
        <dbReference type="SAM" id="Phobius"/>
    </source>
</evidence>
<feature type="domain" description="Serine aminopeptidase S33" evidence="2">
    <location>
        <begin position="88"/>
        <end position="207"/>
    </location>
</feature>